<dbReference type="SUPFAM" id="SSF52151">
    <property type="entry name" value="FabD/lysophospholipase-like"/>
    <property type="match status" value="1"/>
</dbReference>
<dbReference type="UniPathway" id="UPA00094"/>
<dbReference type="SUPFAM" id="SSF55048">
    <property type="entry name" value="Probable ACP-binding domain of malonyl-CoA ACP transacylase"/>
    <property type="match status" value="1"/>
</dbReference>
<feature type="domain" description="Ketosynthase family 3 (KS3)" evidence="2">
    <location>
        <begin position="1"/>
        <end position="252"/>
    </location>
</feature>
<dbReference type="InterPro" id="IPR016036">
    <property type="entry name" value="Malonyl_transacylase_ACP-bd"/>
</dbReference>
<dbReference type="eggNOG" id="KOG1202">
    <property type="taxonomic scope" value="Eukaryota"/>
</dbReference>
<dbReference type="Gene3D" id="3.30.70.3290">
    <property type="match status" value="1"/>
</dbReference>
<dbReference type="Gene3D" id="3.40.47.10">
    <property type="match status" value="1"/>
</dbReference>
<dbReference type="OMA" id="WHELSAK"/>
<dbReference type="AlphaFoldDB" id="B4K109"/>
<dbReference type="OrthoDB" id="329835at2759"/>
<feature type="active site" description="Proton acceptor; for dehydratase activity" evidence="1">
    <location>
        <position position="726"/>
    </location>
</feature>
<evidence type="ECO:0000259" key="2">
    <source>
        <dbReference type="PROSITE" id="PS52004"/>
    </source>
</evidence>
<dbReference type="InterPro" id="IPR020841">
    <property type="entry name" value="PKS_Beta-ketoAc_synthase_dom"/>
</dbReference>
<dbReference type="GO" id="GO:0004312">
    <property type="term" value="F:fatty acid synthase activity"/>
    <property type="evidence" value="ECO:0007669"/>
    <property type="project" value="TreeGrafter"/>
</dbReference>
<dbReference type="Pfam" id="PF21149">
    <property type="entry name" value="FAS_pseudo-KR"/>
    <property type="match status" value="1"/>
</dbReference>
<dbReference type="InterPro" id="IPR016039">
    <property type="entry name" value="Thiolase-like"/>
</dbReference>
<dbReference type="InterPro" id="IPR050091">
    <property type="entry name" value="PKS_NRPS_Biosynth_Enz"/>
</dbReference>
<dbReference type="CDD" id="cd00833">
    <property type="entry name" value="PKS"/>
    <property type="match status" value="1"/>
</dbReference>
<evidence type="ECO:0000313" key="4">
    <source>
        <dbReference type="EMBL" id="EDV90847.1"/>
    </source>
</evidence>
<dbReference type="Gene3D" id="3.40.366.10">
    <property type="entry name" value="Malonyl-Coenzyme A Acyl Carrier Protein, domain 2"/>
    <property type="match status" value="1"/>
</dbReference>
<dbReference type="Proteomes" id="UP000001070">
    <property type="component" value="Unassembled WGS sequence"/>
</dbReference>
<accession>B4K109</accession>
<dbReference type="Gene3D" id="3.10.129.110">
    <property type="entry name" value="Polyketide synthase dehydratase"/>
    <property type="match status" value="1"/>
</dbReference>
<dbReference type="EMBL" id="CH916681">
    <property type="protein sequence ID" value="EDV90847.1"/>
    <property type="molecule type" value="Genomic_DNA"/>
</dbReference>
<dbReference type="InterPro" id="IPR049391">
    <property type="entry name" value="FAS_pseudo-KR"/>
</dbReference>
<dbReference type="InterPro" id="IPR014031">
    <property type="entry name" value="Ketoacyl_synth_C"/>
</dbReference>
<dbReference type="InParanoid" id="B4K109"/>
<dbReference type="InterPro" id="IPR032821">
    <property type="entry name" value="PKS_assoc"/>
</dbReference>
<proteinExistence type="predicted"/>
<dbReference type="InterPro" id="IPR001227">
    <property type="entry name" value="Ac_transferase_dom_sf"/>
</dbReference>
<dbReference type="PANTHER" id="PTHR43775:SF23">
    <property type="entry name" value="FATTY ACID SYNTHASE 3"/>
    <property type="match status" value="1"/>
</dbReference>
<evidence type="ECO:0000313" key="5">
    <source>
        <dbReference type="Proteomes" id="UP000001070"/>
    </source>
</evidence>
<dbReference type="Pfam" id="PF16197">
    <property type="entry name" value="KAsynt_C_assoc"/>
    <property type="match status" value="1"/>
</dbReference>
<dbReference type="InterPro" id="IPR016035">
    <property type="entry name" value="Acyl_Trfase/lysoPLipase"/>
</dbReference>
<dbReference type="SUPFAM" id="SSF53901">
    <property type="entry name" value="Thiolase-like"/>
    <property type="match status" value="1"/>
</dbReference>
<dbReference type="Pfam" id="PF00698">
    <property type="entry name" value="Acyl_transf_1"/>
    <property type="match status" value="1"/>
</dbReference>
<dbReference type="InterPro" id="IPR049900">
    <property type="entry name" value="PKS_mFAS_DH"/>
</dbReference>
<dbReference type="PhylomeDB" id="B4K109"/>
<reference evidence="4 5" key="1">
    <citation type="journal article" date="2007" name="Nature">
        <title>Evolution of genes and genomes on the Drosophila phylogeny.</title>
        <authorList>
            <consortium name="Drosophila 12 Genomes Consortium"/>
            <person name="Clark A.G."/>
            <person name="Eisen M.B."/>
            <person name="Smith D.R."/>
            <person name="Bergman C.M."/>
            <person name="Oliver B."/>
            <person name="Markow T.A."/>
            <person name="Kaufman T.C."/>
            <person name="Kellis M."/>
            <person name="Gelbart W."/>
            <person name="Iyer V.N."/>
            <person name="Pollard D.A."/>
            <person name="Sackton T.B."/>
            <person name="Larracuente A.M."/>
            <person name="Singh N.D."/>
            <person name="Abad J.P."/>
            <person name="Abt D.N."/>
            <person name="Adryan B."/>
            <person name="Aguade M."/>
            <person name="Akashi H."/>
            <person name="Anderson W.W."/>
            <person name="Aquadro C.F."/>
            <person name="Ardell D.H."/>
            <person name="Arguello R."/>
            <person name="Artieri C.G."/>
            <person name="Barbash D.A."/>
            <person name="Barker D."/>
            <person name="Barsanti P."/>
            <person name="Batterham P."/>
            <person name="Batzoglou S."/>
            <person name="Begun D."/>
            <person name="Bhutkar A."/>
            <person name="Blanco E."/>
            <person name="Bosak S.A."/>
            <person name="Bradley R.K."/>
            <person name="Brand A.D."/>
            <person name="Brent M.R."/>
            <person name="Brooks A.N."/>
            <person name="Brown R.H."/>
            <person name="Butlin R.K."/>
            <person name="Caggese C."/>
            <person name="Calvi B.R."/>
            <person name="Bernardo de Carvalho A."/>
            <person name="Caspi A."/>
            <person name="Castrezana S."/>
            <person name="Celniker S.E."/>
            <person name="Chang J.L."/>
            <person name="Chapple C."/>
            <person name="Chatterji S."/>
            <person name="Chinwalla A."/>
            <person name="Civetta A."/>
            <person name="Clifton S.W."/>
            <person name="Comeron J.M."/>
            <person name="Costello J.C."/>
            <person name="Coyne J.A."/>
            <person name="Daub J."/>
            <person name="David R.G."/>
            <person name="Delcher A.L."/>
            <person name="Delehaunty K."/>
            <person name="Do C.B."/>
            <person name="Ebling H."/>
            <person name="Edwards K."/>
            <person name="Eickbush T."/>
            <person name="Evans J.D."/>
            <person name="Filipski A."/>
            <person name="Findeiss S."/>
            <person name="Freyhult E."/>
            <person name="Fulton L."/>
            <person name="Fulton R."/>
            <person name="Garcia A.C."/>
            <person name="Gardiner A."/>
            <person name="Garfield D.A."/>
            <person name="Garvin B.E."/>
            <person name="Gibson G."/>
            <person name="Gilbert D."/>
            <person name="Gnerre S."/>
            <person name="Godfrey J."/>
            <person name="Good R."/>
            <person name="Gotea V."/>
            <person name="Gravely B."/>
            <person name="Greenberg A.J."/>
            <person name="Griffiths-Jones S."/>
            <person name="Gross S."/>
            <person name="Guigo R."/>
            <person name="Gustafson E.A."/>
            <person name="Haerty W."/>
            <person name="Hahn M.W."/>
            <person name="Halligan D.L."/>
            <person name="Halpern A.L."/>
            <person name="Halter G.M."/>
            <person name="Han M.V."/>
            <person name="Heger A."/>
            <person name="Hillier L."/>
            <person name="Hinrichs A.S."/>
            <person name="Holmes I."/>
            <person name="Hoskins R.A."/>
            <person name="Hubisz M.J."/>
            <person name="Hultmark D."/>
            <person name="Huntley M.A."/>
            <person name="Jaffe D.B."/>
            <person name="Jagadeeshan S."/>
            <person name="Jeck W.R."/>
            <person name="Johnson J."/>
            <person name="Jones C.D."/>
            <person name="Jordan W.C."/>
            <person name="Karpen G.H."/>
            <person name="Kataoka E."/>
            <person name="Keightley P.D."/>
            <person name="Kheradpour P."/>
            <person name="Kirkness E.F."/>
            <person name="Koerich L.B."/>
            <person name="Kristiansen K."/>
            <person name="Kudrna D."/>
            <person name="Kulathinal R.J."/>
            <person name="Kumar S."/>
            <person name="Kwok R."/>
            <person name="Lander E."/>
            <person name="Langley C.H."/>
            <person name="Lapoint R."/>
            <person name="Lazzaro B.P."/>
            <person name="Lee S.J."/>
            <person name="Levesque L."/>
            <person name="Li R."/>
            <person name="Lin C.F."/>
            <person name="Lin M.F."/>
            <person name="Lindblad-Toh K."/>
            <person name="Llopart A."/>
            <person name="Long M."/>
            <person name="Low L."/>
            <person name="Lozovsky E."/>
            <person name="Lu J."/>
            <person name="Luo M."/>
            <person name="Machado C.A."/>
            <person name="Makalowski W."/>
            <person name="Marzo M."/>
            <person name="Matsuda M."/>
            <person name="Matzkin L."/>
            <person name="McAllister B."/>
            <person name="McBride C.S."/>
            <person name="McKernan B."/>
            <person name="McKernan K."/>
            <person name="Mendez-Lago M."/>
            <person name="Minx P."/>
            <person name="Mollenhauer M.U."/>
            <person name="Montooth K."/>
            <person name="Mount S.M."/>
            <person name="Mu X."/>
            <person name="Myers E."/>
            <person name="Negre B."/>
            <person name="Newfeld S."/>
            <person name="Nielsen R."/>
            <person name="Noor M.A."/>
            <person name="O'Grady P."/>
            <person name="Pachter L."/>
            <person name="Papaceit M."/>
            <person name="Parisi M.J."/>
            <person name="Parisi M."/>
            <person name="Parts L."/>
            <person name="Pedersen J.S."/>
            <person name="Pesole G."/>
            <person name="Phillippy A.M."/>
            <person name="Ponting C.P."/>
            <person name="Pop M."/>
            <person name="Porcelli D."/>
            <person name="Powell J.R."/>
            <person name="Prohaska S."/>
            <person name="Pruitt K."/>
            <person name="Puig M."/>
            <person name="Quesneville H."/>
            <person name="Ram K.R."/>
            <person name="Rand D."/>
            <person name="Rasmussen M.D."/>
            <person name="Reed L.K."/>
            <person name="Reenan R."/>
            <person name="Reily A."/>
            <person name="Remington K.A."/>
            <person name="Rieger T.T."/>
            <person name="Ritchie M.G."/>
            <person name="Robin C."/>
            <person name="Rogers Y.H."/>
            <person name="Rohde C."/>
            <person name="Rozas J."/>
            <person name="Rubenfield M.J."/>
            <person name="Ruiz A."/>
            <person name="Russo S."/>
            <person name="Salzberg S.L."/>
            <person name="Sanchez-Gracia A."/>
            <person name="Saranga D.J."/>
            <person name="Sato H."/>
            <person name="Schaeffer S.W."/>
            <person name="Schatz M.C."/>
            <person name="Schlenke T."/>
            <person name="Schwartz R."/>
            <person name="Segarra C."/>
            <person name="Singh R.S."/>
            <person name="Sirot L."/>
            <person name="Sirota M."/>
            <person name="Sisneros N.B."/>
            <person name="Smith C.D."/>
            <person name="Smith T.F."/>
            <person name="Spieth J."/>
            <person name="Stage D.E."/>
            <person name="Stark A."/>
            <person name="Stephan W."/>
            <person name="Strausberg R.L."/>
            <person name="Strempel S."/>
            <person name="Sturgill D."/>
            <person name="Sutton G."/>
            <person name="Sutton G.G."/>
            <person name="Tao W."/>
            <person name="Teichmann S."/>
            <person name="Tobari Y.N."/>
            <person name="Tomimura Y."/>
            <person name="Tsolas J.M."/>
            <person name="Valente V.L."/>
            <person name="Venter E."/>
            <person name="Venter J.C."/>
            <person name="Vicario S."/>
            <person name="Vieira F.G."/>
            <person name="Vilella A.J."/>
            <person name="Villasante A."/>
            <person name="Walenz B."/>
            <person name="Wang J."/>
            <person name="Wasserman M."/>
            <person name="Watts T."/>
            <person name="Wilson D."/>
            <person name="Wilson R.K."/>
            <person name="Wing R.A."/>
            <person name="Wolfner M.F."/>
            <person name="Wong A."/>
            <person name="Wong G.K."/>
            <person name="Wu C.I."/>
            <person name="Wu G."/>
            <person name="Yamamoto D."/>
            <person name="Yang H.P."/>
            <person name="Yang S.P."/>
            <person name="Yorke J.A."/>
            <person name="Yoshida K."/>
            <person name="Zdobnov E."/>
            <person name="Zhang P."/>
            <person name="Zhang Y."/>
            <person name="Zimin A.V."/>
            <person name="Baldwin J."/>
            <person name="Abdouelleil A."/>
            <person name="Abdulkadir J."/>
            <person name="Abebe A."/>
            <person name="Abera B."/>
            <person name="Abreu J."/>
            <person name="Acer S.C."/>
            <person name="Aftuck L."/>
            <person name="Alexander A."/>
            <person name="An P."/>
            <person name="Anderson E."/>
            <person name="Anderson S."/>
            <person name="Arachi H."/>
            <person name="Azer M."/>
            <person name="Bachantsang P."/>
            <person name="Barry A."/>
            <person name="Bayul T."/>
            <person name="Berlin A."/>
            <person name="Bessette D."/>
            <person name="Bloom T."/>
            <person name="Blye J."/>
            <person name="Boguslavskiy L."/>
            <person name="Bonnet C."/>
            <person name="Boukhgalter B."/>
            <person name="Bourzgui I."/>
            <person name="Brown A."/>
            <person name="Cahill P."/>
            <person name="Channer S."/>
            <person name="Cheshatsang Y."/>
            <person name="Chuda L."/>
            <person name="Citroen M."/>
            <person name="Collymore A."/>
            <person name="Cooke P."/>
            <person name="Costello M."/>
            <person name="D'Aco K."/>
            <person name="Daza R."/>
            <person name="De Haan G."/>
            <person name="DeGray S."/>
            <person name="DeMaso C."/>
            <person name="Dhargay N."/>
            <person name="Dooley K."/>
            <person name="Dooley E."/>
            <person name="Doricent M."/>
            <person name="Dorje P."/>
            <person name="Dorjee K."/>
            <person name="Dupes A."/>
            <person name="Elong R."/>
            <person name="Falk J."/>
            <person name="Farina A."/>
            <person name="Faro S."/>
            <person name="Ferguson D."/>
            <person name="Fisher S."/>
            <person name="Foley C.D."/>
            <person name="Franke A."/>
            <person name="Friedrich D."/>
            <person name="Gadbois L."/>
            <person name="Gearin G."/>
            <person name="Gearin C.R."/>
            <person name="Giannoukos G."/>
            <person name="Goode T."/>
            <person name="Graham J."/>
            <person name="Grandbois E."/>
            <person name="Grewal S."/>
            <person name="Gyaltsen K."/>
            <person name="Hafez N."/>
            <person name="Hagos B."/>
            <person name="Hall J."/>
            <person name="Henson C."/>
            <person name="Hollinger A."/>
            <person name="Honan T."/>
            <person name="Huard M.D."/>
            <person name="Hughes L."/>
            <person name="Hurhula B."/>
            <person name="Husby M.E."/>
            <person name="Kamat A."/>
            <person name="Kanga B."/>
            <person name="Kashin S."/>
            <person name="Khazanovich D."/>
            <person name="Kisner P."/>
            <person name="Lance K."/>
            <person name="Lara M."/>
            <person name="Lee W."/>
            <person name="Lennon N."/>
            <person name="Letendre F."/>
            <person name="LeVine R."/>
            <person name="Lipovsky A."/>
            <person name="Liu X."/>
            <person name="Liu J."/>
            <person name="Liu S."/>
            <person name="Lokyitsang T."/>
            <person name="Lokyitsang Y."/>
            <person name="Lubonja R."/>
            <person name="Lui A."/>
            <person name="MacDonald P."/>
            <person name="Magnisalis V."/>
            <person name="Maru K."/>
            <person name="Matthews C."/>
            <person name="McCusker W."/>
            <person name="McDonough S."/>
            <person name="Mehta T."/>
            <person name="Meldrim J."/>
            <person name="Meneus L."/>
            <person name="Mihai O."/>
            <person name="Mihalev A."/>
            <person name="Mihova T."/>
            <person name="Mittelman R."/>
            <person name="Mlenga V."/>
            <person name="Montmayeur A."/>
            <person name="Mulrain L."/>
            <person name="Navidi A."/>
            <person name="Naylor J."/>
            <person name="Negash T."/>
            <person name="Nguyen T."/>
            <person name="Nguyen N."/>
            <person name="Nicol R."/>
            <person name="Norbu C."/>
            <person name="Norbu N."/>
            <person name="Novod N."/>
            <person name="O'Neill B."/>
            <person name="Osman S."/>
            <person name="Markiewicz E."/>
            <person name="Oyono O.L."/>
            <person name="Patti C."/>
            <person name="Phunkhang P."/>
            <person name="Pierre F."/>
            <person name="Priest M."/>
            <person name="Raghuraman S."/>
            <person name="Rege F."/>
            <person name="Reyes R."/>
            <person name="Rise C."/>
            <person name="Rogov P."/>
            <person name="Ross K."/>
            <person name="Ryan E."/>
            <person name="Settipalli S."/>
            <person name="Shea T."/>
            <person name="Sherpa N."/>
            <person name="Shi L."/>
            <person name="Shih D."/>
            <person name="Sparrow T."/>
            <person name="Spaulding J."/>
            <person name="Stalker J."/>
            <person name="Stange-Thomann N."/>
            <person name="Stavropoulos S."/>
            <person name="Stone C."/>
            <person name="Strader C."/>
            <person name="Tesfaye S."/>
            <person name="Thomson T."/>
            <person name="Thoulutsang Y."/>
            <person name="Thoulutsang D."/>
            <person name="Topham K."/>
            <person name="Topping I."/>
            <person name="Tsamla T."/>
            <person name="Vassiliev H."/>
            <person name="Vo A."/>
            <person name="Wangchuk T."/>
            <person name="Wangdi T."/>
            <person name="Weiand M."/>
            <person name="Wilkinson J."/>
            <person name="Wilson A."/>
            <person name="Yadav S."/>
            <person name="Young G."/>
            <person name="Yu Q."/>
            <person name="Zembek L."/>
            <person name="Zhong D."/>
            <person name="Zimmer A."/>
            <person name="Zwirko Z."/>
            <person name="Jaffe D.B."/>
            <person name="Alvarez P."/>
            <person name="Brockman W."/>
            <person name="Butler J."/>
            <person name="Chin C."/>
            <person name="Gnerre S."/>
            <person name="Grabherr M."/>
            <person name="Kleber M."/>
            <person name="Mauceli E."/>
            <person name="MacCallum I."/>
        </authorList>
    </citation>
    <scope>NUCLEOTIDE SEQUENCE [LARGE SCALE GENOMIC DNA]</scope>
    <source>
        <strain evidence="5">Tucson 15287-2541.00</strain>
    </source>
</reference>
<dbReference type="HOGENOM" id="CLU_000022_31_7_1"/>
<sequence>MAKKNKKYSRSRPDTDGDDIVISGMAGKFPNCKNISEYEYNLYNKCFRLGVLSQDGYCRPFDKDACGYSRSEAINCLFLQRKRDAKRIYASVVYSKTNCDGYKPEGITYPSGNIQRKLLLEFYKEIDLTPNDLGYLEAHCTGTVVGDPEECKAIDSVLCSQRQEPLLVGSVKSNIGHSEPASGICSLVKACFAFETGLIAPNINFTEVKRTIKALAEGRLVVVKDVTPLPKPCIAVNSFGFGGANAHAILKAHPKSKVNYGIPEDNLPRIVTWAGRTEDAVNEIFNGIEKKPLDAEFIGLLQNIQEEEVSGMVFRGYGIFGNNGNQPTKSLVRNVQHYTGLKRPIVWVFSGMGSQWNEMGASLMMIPRFRQSIEISHNTLVPKGLDLINILTSNDPAIYENILHSFVGIASVQIGLTDILRSLNLEPDFIIGHSVGELGCAYADGGVTAEQMILAAYCRGRVSMESKKIRGGMAAVGIGYRAIKNLLPEAIEVACHNSADSCTISGPIDEVRRFVAELKSKDIFAKEVPCSNIAYHSRYIASMGPQLLKYLKEIITQPKTRTAKWLSTSVPRSEWEQTENKLCSAEYHTNNLLHSVLFEETFAELPKNALTIEIAPHGLLGAILKRSMPNGVYIPLTHRGNKNNALFFMTALGKLYENGVMVPVANLYPKVEFPVSRSTPGISSLIRWDHSEDWFVTKYENMKTKASVERVFLINLASDEECMGGHIIDGKILVPATSYLQYVWKTFSLMHHGPSYTDISVEFEEVQFLRATNMSVNGEVELNVMINYGSGHFEITEAGSLVVTGNIREIEKPLAPEIYNFQNESKFPMLAKKDFYKELRLRGYHYNGAFQPVRSARADGLYGTVEWDYNWVTFMDAMLQIQILGTDSRSLLLPTKIRKLRINGIPHFDVINKMDPENRIIDVYVDHKNNRIVAGGIEVIGLHASLVQRRKPPGIPVLEQYEFLPYLPAPEMTLSNAARICVQLALENMSISKVKLVEVDTDGRDNVLAKFIDAIEDLPIVTGEYMYLTDRKIDEIPGIHIENGKVENLSNYHFIVAGGTRGDLNEDVIMNAQKVLVDNGYLLLRERPTTNISNLKLPEQFHLITVIPIDNNEEVFVLLQNISKKLQLQPTVVKVSDSDMKFEWISQVQSAISMKSAVVAYAFNEKHNGLVGLVNCLRKEPDGNLVTCFYIDDPKAPEFNLADPFYSSQFALGLAFNIYRHVSIYICELKYFIIARQLG</sequence>
<organism evidence="5">
    <name type="scientific">Drosophila grimshawi</name>
    <name type="common">Hawaiian fruit fly</name>
    <name type="synonym">Idiomyia grimshawi</name>
    <dbReference type="NCBI Taxonomy" id="7222"/>
    <lineage>
        <taxon>Eukaryota</taxon>
        <taxon>Metazoa</taxon>
        <taxon>Ecdysozoa</taxon>
        <taxon>Arthropoda</taxon>
        <taxon>Hexapoda</taxon>
        <taxon>Insecta</taxon>
        <taxon>Pterygota</taxon>
        <taxon>Neoptera</taxon>
        <taxon>Endopterygota</taxon>
        <taxon>Diptera</taxon>
        <taxon>Brachycera</taxon>
        <taxon>Muscomorpha</taxon>
        <taxon>Ephydroidea</taxon>
        <taxon>Drosophilidae</taxon>
        <taxon>Drosophila</taxon>
        <taxon>Hawaiian Drosophila</taxon>
    </lineage>
</organism>
<feature type="region of interest" description="C-terminal hotdog fold" evidence="1">
    <location>
        <begin position="827"/>
        <end position="975"/>
    </location>
</feature>
<dbReference type="InterPro" id="IPR042104">
    <property type="entry name" value="PKS_dehydratase_sf"/>
</dbReference>
<evidence type="ECO:0000256" key="1">
    <source>
        <dbReference type="PROSITE-ProRule" id="PRU01363"/>
    </source>
</evidence>
<evidence type="ECO:0000259" key="3">
    <source>
        <dbReference type="PROSITE" id="PS52019"/>
    </source>
</evidence>
<dbReference type="GO" id="GO:0006633">
    <property type="term" value="P:fatty acid biosynthetic process"/>
    <property type="evidence" value="ECO:0007669"/>
    <property type="project" value="UniProtKB-UniPathway"/>
</dbReference>
<dbReference type="PANTHER" id="PTHR43775">
    <property type="entry name" value="FATTY ACID SYNTHASE"/>
    <property type="match status" value="1"/>
</dbReference>
<dbReference type="PROSITE" id="PS52019">
    <property type="entry name" value="PKS_MFAS_DH"/>
    <property type="match status" value="1"/>
</dbReference>
<name>B4K109_DROGR</name>
<feature type="active site" description="Proton donor; for dehydratase activity" evidence="1">
    <location>
        <position position="876"/>
    </location>
</feature>
<dbReference type="PROSITE" id="PS52004">
    <property type="entry name" value="KS3_2"/>
    <property type="match status" value="1"/>
</dbReference>
<gene>
    <name evidence="4" type="primary">Dgri\GH19666</name>
    <name evidence="4" type="ORF">Dgri_GH19666</name>
</gene>
<dbReference type="InterPro" id="IPR014043">
    <property type="entry name" value="Acyl_transferase_dom"/>
</dbReference>
<feature type="domain" description="PKS/mFAS DH" evidence="3">
    <location>
        <begin position="690"/>
        <end position="975"/>
    </location>
</feature>
<dbReference type="SMART" id="SM00827">
    <property type="entry name" value="PKS_AT"/>
    <property type="match status" value="1"/>
</dbReference>
<dbReference type="SMART" id="SM00825">
    <property type="entry name" value="PKS_KS"/>
    <property type="match status" value="1"/>
</dbReference>
<dbReference type="STRING" id="7222.B4K109"/>
<dbReference type="Pfam" id="PF02801">
    <property type="entry name" value="Ketoacyl-synt_C"/>
    <property type="match status" value="1"/>
</dbReference>
<keyword evidence="5" id="KW-1185">Reference proteome</keyword>
<protein>
    <submittedName>
        <fullName evidence="4">GH19666</fullName>
    </submittedName>
</protein>
<feature type="region of interest" description="N-terminal hotdog fold" evidence="1">
    <location>
        <begin position="690"/>
        <end position="815"/>
    </location>
</feature>
<dbReference type="Gene3D" id="3.40.50.720">
    <property type="entry name" value="NAD(P)-binding Rossmann-like Domain"/>
    <property type="match status" value="1"/>
</dbReference>